<dbReference type="PANTHER" id="PTHR42901">
    <property type="entry name" value="ALCOHOL DEHYDROGENASE"/>
    <property type="match status" value="1"/>
</dbReference>
<dbReference type="InterPro" id="IPR020904">
    <property type="entry name" value="Sc_DH/Rdtase_CS"/>
</dbReference>
<dbReference type="Gene3D" id="3.40.50.720">
    <property type="entry name" value="NAD(P)-binding Rossmann-like Domain"/>
    <property type="match status" value="1"/>
</dbReference>
<dbReference type="PROSITE" id="PS00061">
    <property type="entry name" value="ADH_SHORT"/>
    <property type="match status" value="1"/>
</dbReference>
<dbReference type="PANTHER" id="PTHR42901:SF1">
    <property type="entry name" value="ALCOHOL DEHYDROGENASE"/>
    <property type="match status" value="1"/>
</dbReference>
<sequence length="265" mass="27658">MRSIPPPLALVTGASTGIGLELAKQFAAHDFDVVMVAEEAAITDAAAHIARPGVRVEPIRLDLTRPENVETLAQRLTEIGEPTALALNAGTGTGGAFVTGTTLADQLAVVDLNVRSTVHLAKLLLPGMVERAHGRVLFTSSIAATAPGPYQAVYNASKAFVQSFAKALREELKDTGVTVTALLPGPTATHFFARAGMLDTRIATGPKDDPTTVARDGYEALMNGKRQVVAGSLINRAQTAAARLLPDSVLTAAHRLLTKPGTARG</sequence>
<keyword evidence="2" id="KW-0560">Oxidoreductase</keyword>
<gene>
    <name evidence="3" type="ORF">SAMN05216174_11759</name>
</gene>
<dbReference type="InterPro" id="IPR036291">
    <property type="entry name" value="NAD(P)-bd_dom_sf"/>
</dbReference>
<accession>A0A1G6XGG2</accession>
<proteinExistence type="inferred from homology"/>
<protein>
    <submittedName>
        <fullName evidence="3">Short-chain dehydrogenase</fullName>
    </submittedName>
</protein>
<dbReference type="OrthoDB" id="9797538at2"/>
<keyword evidence="4" id="KW-1185">Reference proteome</keyword>
<dbReference type="SUPFAM" id="SSF51735">
    <property type="entry name" value="NAD(P)-binding Rossmann-fold domains"/>
    <property type="match status" value="1"/>
</dbReference>
<dbReference type="InterPro" id="IPR002347">
    <property type="entry name" value="SDR_fam"/>
</dbReference>
<evidence type="ECO:0000256" key="1">
    <source>
        <dbReference type="ARBA" id="ARBA00006484"/>
    </source>
</evidence>
<dbReference type="RefSeq" id="WP_091456197.1">
    <property type="nucleotide sequence ID" value="NZ_FMZZ01000017.1"/>
</dbReference>
<evidence type="ECO:0000256" key="2">
    <source>
        <dbReference type="ARBA" id="ARBA00023002"/>
    </source>
</evidence>
<reference evidence="4" key="1">
    <citation type="submission" date="2016-10" db="EMBL/GenBank/DDBJ databases">
        <authorList>
            <person name="Varghese N."/>
            <person name="Submissions S."/>
        </authorList>
    </citation>
    <scope>NUCLEOTIDE SEQUENCE [LARGE SCALE GENOMIC DNA]</scope>
    <source>
        <strain evidence="4">IBRC-M 10403</strain>
    </source>
</reference>
<dbReference type="PRINTS" id="PR00081">
    <property type="entry name" value="GDHRDH"/>
</dbReference>
<dbReference type="STRING" id="1271860.SAMN05216174_11759"/>
<dbReference type="Proteomes" id="UP000199501">
    <property type="component" value="Unassembled WGS sequence"/>
</dbReference>
<name>A0A1G6XGG2_9PSEU</name>
<organism evidence="3 4">
    <name type="scientific">Actinokineospora iranica</name>
    <dbReference type="NCBI Taxonomy" id="1271860"/>
    <lineage>
        <taxon>Bacteria</taxon>
        <taxon>Bacillati</taxon>
        <taxon>Actinomycetota</taxon>
        <taxon>Actinomycetes</taxon>
        <taxon>Pseudonocardiales</taxon>
        <taxon>Pseudonocardiaceae</taxon>
        <taxon>Actinokineospora</taxon>
    </lineage>
</organism>
<dbReference type="CDD" id="cd05233">
    <property type="entry name" value="SDR_c"/>
    <property type="match status" value="1"/>
</dbReference>
<comment type="similarity">
    <text evidence="1">Belongs to the short-chain dehydrogenases/reductases (SDR) family.</text>
</comment>
<evidence type="ECO:0000313" key="3">
    <source>
        <dbReference type="EMBL" id="SDD76415.1"/>
    </source>
</evidence>
<dbReference type="Pfam" id="PF00106">
    <property type="entry name" value="adh_short"/>
    <property type="match status" value="1"/>
</dbReference>
<dbReference type="EMBL" id="FMZZ01000017">
    <property type="protein sequence ID" value="SDD76415.1"/>
    <property type="molecule type" value="Genomic_DNA"/>
</dbReference>
<evidence type="ECO:0000313" key="4">
    <source>
        <dbReference type="Proteomes" id="UP000199501"/>
    </source>
</evidence>
<dbReference type="GO" id="GO:0016491">
    <property type="term" value="F:oxidoreductase activity"/>
    <property type="evidence" value="ECO:0007669"/>
    <property type="project" value="UniProtKB-KW"/>
</dbReference>
<dbReference type="AlphaFoldDB" id="A0A1G6XGG2"/>